<reference evidence="1" key="1">
    <citation type="submission" date="2022-07" db="EMBL/GenBank/DDBJ databases">
        <title>Isolation, identification, and degradation of a PFOSA degrading strain from sewage treatment plant.</title>
        <authorList>
            <person name="Zhang L."/>
            <person name="Huo Y."/>
        </authorList>
    </citation>
    <scope>NUCLEOTIDE SEQUENCE</scope>
    <source>
        <strain evidence="1">C1</strain>
    </source>
</reference>
<dbReference type="Proteomes" id="UP001059844">
    <property type="component" value="Chromosome"/>
</dbReference>
<gene>
    <name evidence="1" type="ORF">NOX80_00780</name>
</gene>
<evidence type="ECO:0000313" key="1">
    <source>
        <dbReference type="EMBL" id="UUC45761.1"/>
    </source>
</evidence>
<name>A0ABY5ITU3_9FLAO</name>
<protein>
    <submittedName>
        <fullName evidence="1">Uncharacterized protein</fullName>
    </submittedName>
</protein>
<sequence>MSRNYKQIKKTVVTVLVLLTQILVFGQEKLVKDIDNDGINDTVYFDEKKIVIVCKLSTNNFKPIYSKQIETMGFSAGITATRNGFAFYFSYNRAGNKNQFRYNAKTKKIQLIGMSNYEQGNAANEGAGESSVNLLTGDFIGNWIQYENIKMPTVKTKMHYKTINLEDFNEEIFEGYSKRSAEEYYKKKKEIDAKRK</sequence>
<accession>A0ABY5ITU3</accession>
<evidence type="ECO:0000313" key="2">
    <source>
        <dbReference type="Proteomes" id="UP001059844"/>
    </source>
</evidence>
<organism evidence="1 2">
    <name type="scientific">Flavobacterium cerinum</name>
    <dbReference type="NCBI Taxonomy" id="2502784"/>
    <lineage>
        <taxon>Bacteria</taxon>
        <taxon>Pseudomonadati</taxon>
        <taxon>Bacteroidota</taxon>
        <taxon>Flavobacteriia</taxon>
        <taxon>Flavobacteriales</taxon>
        <taxon>Flavobacteriaceae</taxon>
        <taxon>Flavobacterium</taxon>
    </lineage>
</organism>
<proteinExistence type="predicted"/>
<dbReference type="RefSeq" id="WP_256551447.1">
    <property type="nucleotide sequence ID" value="NZ_CP101751.1"/>
</dbReference>
<keyword evidence="2" id="KW-1185">Reference proteome</keyword>
<dbReference type="EMBL" id="CP101751">
    <property type="protein sequence ID" value="UUC45761.1"/>
    <property type="molecule type" value="Genomic_DNA"/>
</dbReference>